<dbReference type="Proteomes" id="UP001482520">
    <property type="component" value="Unassembled WGS sequence"/>
</dbReference>
<evidence type="ECO:0000256" key="6">
    <source>
        <dbReference type="ARBA" id="ARBA00022741"/>
    </source>
</evidence>
<keyword evidence="10" id="KW-0443">Lipid metabolism</keyword>
<dbReference type="NCBIfam" id="TIGR00147">
    <property type="entry name" value="YegS/Rv2252/BmrU family lipid kinase"/>
    <property type="match status" value="1"/>
</dbReference>
<evidence type="ECO:0000256" key="10">
    <source>
        <dbReference type="ARBA" id="ARBA00023098"/>
    </source>
</evidence>
<keyword evidence="6" id="KW-0547">Nucleotide-binding</keyword>
<proteinExistence type="inferred from homology"/>
<dbReference type="GO" id="GO:0016301">
    <property type="term" value="F:kinase activity"/>
    <property type="evidence" value="ECO:0007669"/>
    <property type="project" value="UniProtKB-KW"/>
</dbReference>
<evidence type="ECO:0000256" key="8">
    <source>
        <dbReference type="ARBA" id="ARBA00022840"/>
    </source>
</evidence>
<dbReference type="InterPro" id="IPR050187">
    <property type="entry name" value="Lipid_Phosphate_FormReg"/>
</dbReference>
<gene>
    <name evidence="14" type="ORF">V6R90_16525</name>
</gene>
<dbReference type="InterPro" id="IPR045540">
    <property type="entry name" value="YegS/DAGK_C"/>
</dbReference>
<evidence type="ECO:0000256" key="7">
    <source>
        <dbReference type="ARBA" id="ARBA00022777"/>
    </source>
</evidence>
<dbReference type="Gene3D" id="2.60.200.40">
    <property type="match status" value="1"/>
</dbReference>
<dbReference type="InterPro" id="IPR016064">
    <property type="entry name" value="NAD/diacylglycerol_kinase_sf"/>
</dbReference>
<keyword evidence="5" id="KW-0479">Metal-binding</keyword>
<dbReference type="InterPro" id="IPR005218">
    <property type="entry name" value="Diacylglycerol/lipid_kinase"/>
</dbReference>
<keyword evidence="12" id="KW-1208">Phospholipid metabolism</keyword>
<comment type="caution">
    <text evidence="14">The sequence shown here is derived from an EMBL/GenBank/DDBJ whole genome shotgun (WGS) entry which is preliminary data.</text>
</comment>
<evidence type="ECO:0000256" key="1">
    <source>
        <dbReference type="ARBA" id="ARBA00001946"/>
    </source>
</evidence>
<reference evidence="14 15" key="1">
    <citation type="submission" date="2024-02" db="EMBL/GenBank/DDBJ databases">
        <title>Full genome sequence of Nocardioides kribbensis.</title>
        <authorList>
            <person name="Poletto B.L."/>
            <person name="Silva G."/>
            <person name="Galante D."/>
            <person name="Campos K.R."/>
            <person name="Santos M.B.N."/>
            <person name="Sacchi C.T."/>
        </authorList>
    </citation>
    <scope>NUCLEOTIDE SEQUENCE [LARGE SCALE GENOMIC DNA]</scope>
    <source>
        <strain evidence="14 15">O4R</strain>
    </source>
</reference>
<keyword evidence="9" id="KW-0460">Magnesium</keyword>
<dbReference type="RefSeq" id="WP_349805304.1">
    <property type="nucleotide sequence ID" value="NZ_JBEGDP010000023.1"/>
</dbReference>
<evidence type="ECO:0000256" key="4">
    <source>
        <dbReference type="ARBA" id="ARBA00022679"/>
    </source>
</evidence>
<evidence type="ECO:0000256" key="9">
    <source>
        <dbReference type="ARBA" id="ARBA00022842"/>
    </source>
</evidence>
<dbReference type="PANTHER" id="PTHR12358">
    <property type="entry name" value="SPHINGOSINE KINASE"/>
    <property type="match status" value="1"/>
</dbReference>
<keyword evidence="15" id="KW-1185">Reference proteome</keyword>
<dbReference type="Pfam" id="PF19279">
    <property type="entry name" value="YegS_C"/>
    <property type="match status" value="1"/>
</dbReference>
<keyword evidence="8" id="KW-0067">ATP-binding</keyword>
<keyword evidence="4 14" id="KW-0808">Transferase</keyword>
<evidence type="ECO:0000256" key="3">
    <source>
        <dbReference type="ARBA" id="ARBA00022516"/>
    </source>
</evidence>
<keyword evidence="3" id="KW-0444">Lipid biosynthesis</keyword>
<feature type="domain" description="DAGKc" evidence="13">
    <location>
        <begin position="11"/>
        <end position="140"/>
    </location>
</feature>
<protein>
    <submittedName>
        <fullName evidence="14">Lipid kinase</fullName>
        <ecNumber evidence="14">2.7.1.-</ecNumber>
    </submittedName>
</protein>
<dbReference type="PROSITE" id="PS50146">
    <property type="entry name" value="DAGK"/>
    <property type="match status" value="1"/>
</dbReference>
<evidence type="ECO:0000256" key="2">
    <source>
        <dbReference type="ARBA" id="ARBA00005983"/>
    </source>
</evidence>
<dbReference type="Pfam" id="PF00781">
    <property type="entry name" value="DAGK_cat"/>
    <property type="match status" value="1"/>
</dbReference>
<evidence type="ECO:0000313" key="14">
    <source>
        <dbReference type="EMBL" id="MEQ7848887.1"/>
    </source>
</evidence>
<dbReference type="NCBIfam" id="NF009604">
    <property type="entry name" value="PRK13057.1"/>
    <property type="match status" value="1"/>
</dbReference>
<dbReference type="InterPro" id="IPR017438">
    <property type="entry name" value="ATP-NAD_kinase_N"/>
</dbReference>
<evidence type="ECO:0000256" key="5">
    <source>
        <dbReference type="ARBA" id="ARBA00022723"/>
    </source>
</evidence>
<evidence type="ECO:0000313" key="15">
    <source>
        <dbReference type="Proteomes" id="UP001482520"/>
    </source>
</evidence>
<evidence type="ECO:0000259" key="13">
    <source>
        <dbReference type="PROSITE" id="PS50146"/>
    </source>
</evidence>
<dbReference type="EC" id="2.7.1.-" evidence="14"/>
<dbReference type="SMART" id="SM00046">
    <property type="entry name" value="DAGKc"/>
    <property type="match status" value="1"/>
</dbReference>
<evidence type="ECO:0000256" key="12">
    <source>
        <dbReference type="ARBA" id="ARBA00023264"/>
    </source>
</evidence>
<keyword evidence="11" id="KW-0594">Phospholipid biosynthesis</keyword>
<organism evidence="14 15">
    <name type="scientific">Nocardioides kribbensis</name>
    <dbReference type="NCBI Taxonomy" id="305517"/>
    <lineage>
        <taxon>Bacteria</taxon>
        <taxon>Bacillati</taxon>
        <taxon>Actinomycetota</taxon>
        <taxon>Actinomycetes</taxon>
        <taxon>Propionibacteriales</taxon>
        <taxon>Nocardioidaceae</taxon>
        <taxon>Nocardioides</taxon>
    </lineage>
</organism>
<name>A0ABV1P2A7_9ACTN</name>
<dbReference type="Gene3D" id="3.40.50.10330">
    <property type="entry name" value="Probable inorganic polyphosphate/atp-NAD kinase, domain 1"/>
    <property type="match status" value="1"/>
</dbReference>
<sequence>MAPEPIPGPPAPRRRTTVVLNAGSRSGAAARDRLPALLARHDLADARVLSVTSGAELAATLERALAEGPDLLVVGGGDGSVSCAADRVAGSDVVLGVLPLGTANDFARTLEIPSALEQAVEHLATGKVVDVDLGRCDGRGFLNVASLGLSVGVTQRLRPGLKKRLGPLAYPVATLGAYRGHEPFTARLEFPDGDHDTLALHDLMQVAVGNGRHYGGGNAVAPNASVDDHLLDVYAIERGRLRDHVSIARFLKDGSFVEHEKVHHLTTRRVRVVTDEPLPVNLDGEIAATTPATFEVQRNALHVVVPQTSRAAELDGPRAAAADHG</sequence>
<accession>A0ABV1P2A7</accession>
<keyword evidence="7 14" id="KW-0418">Kinase</keyword>
<dbReference type="PANTHER" id="PTHR12358:SF106">
    <property type="entry name" value="LIPID KINASE YEGS"/>
    <property type="match status" value="1"/>
</dbReference>
<evidence type="ECO:0000256" key="11">
    <source>
        <dbReference type="ARBA" id="ARBA00023209"/>
    </source>
</evidence>
<dbReference type="SUPFAM" id="SSF111331">
    <property type="entry name" value="NAD kinase/diacylglycerol kinase-like"/>
    <property type="match status" value="1"/>
</dbReference>
<dbReference type="EMBL" id="JBEGDP010000023">
    <property type="protein sequence ID" value="MEQ7848887.1"/>
    <property type="molecule type" value="Genomic_DNA"/>
</dbReference>
<dbReference type="InterPro" id="IPR001206">
    <property type="entry name" value="Diacylglycerol_kinase_cat_dom"/>
</dbReference>
<comment type="cofactor">
    <cofactor evidence="1">
        <name>Mg(2+)</name>
        <dbReference type="ChEBI" id="CHEBI:18420"/>
    </cofactor>
</comment>
<comment type="similarity">
    <text evidence="2">Belongs to the diacylglycerol/lipid kinase family.</text>
</comment>